<accession>A0A100WC24</accession>
<evidence type="ECO:0000313" key="4">
    <source>
        <dbReference type="Proteomes" id="UP000069443"/>
    </source>
</evidence>
<dbReference type="InterPro" id="IPR003593">
    <property type="entry name" value="AAA+_ATPase"/>
</dbReference>
<dbReference type="RefSeq" id="WP_062656398.1">
    <property type="nucleotide sequence ID" value="NZ_BCSY01000036.1"/>
</dbReference>
<gene>
    <name evidence="3" type="ORF">RMCC_2184</name>
</gene>
<dbReference type="GO" id="GO:0005524">
    <property type="term" value="F:ATP binding"/>
    <property type="evidence" value="ECO:0007669"/>
    <property type="project" value="InterPro"/>
</dbReference>
<dbReference type="FunFam" id="3.30.230.10:FF:000048">
    <property type="entry name" value="AAA family ATPase"/>
    <property type="match status" value="1"/>
</dbReference>
<dbReference type="InterPro" id="IPR027417">
    <property type="entry name" value="P-loop_NTPase"/>
</dbReference>
<organism evidence="3 4">
    <name type="scientific">Mycolicibacterium canariasense</name>
    <name type="common">Mycobacterium canariasense</name>
    <dbReference type="NCBI Taxonomy" id="228230"/>
    <lineage>
        <taxon>Bacteria</taxon>
        <taxon>Bacillati</taxon>
        <taxon>Actinomycetota</taxon>
        <taxon>Actinomycetes</taxon>
        <taxon>Mycobacteriales</taxon>
        <taxon>Mycobacteriaceae</taxon>
        <taxon>Mycolicibacterium</taxon>
    </lineage>
</organism>
<dbReference type="InterPro" id="IPR000523">
    <property type="entry name" value="Mg_chelatse_chII-like_cat_dom"/>
</dbReference>
<evidence type="ECO:0000313" key="3">
    <source>
        <dbReference type="EMBL" id="GAS95218.1"/>
    </source>
</evidence>
<dbReference type="Proteomes" id="UP000069443">
    <property type="component" value="Unassembled WGS sequence"/>
</dbReference>
<feature type="domain" description="AAA+ ATPase" evidence="2">
    <location>
        <begin position="210"/>
        <end position="392"/>
    </location>
</feature>
<sequence length="505" mass="53422">MALGRAFSVAIRGVEGVIVEIEADIASGLPGVHLVGLGDAALQESRDRVRAAITNCGNEWPMSRLTLALSPATLPKNGSAYDLALAAAVLSAHGKKEWPRLEKTLLLGELALDGRVRPVTGILPAVRAGKQEGWPVAVVPEENLAEASLVEGIEVWGVRTLRQLQAWLAGKGGLAGRVDAVAPAPRPTVDLADVVGQTQARYAVEVAAAGAHHLFLSGPPGIGKTMLAQRLPGLLPPLSEDEALEVTAIHSVAGLLTGATPLITEPPFIAPHHTSSVAAMVGGGSGMARPGAVSRAHRGVLFLDECAEIGTSVLEAMRTPLEDGEIRLARRDGVARYPARFQLILAANECPCAPANPRDCVCPAAVKRRYLGKLSGPLMDRVDLRVQMHQVRAGAFADQAPEPTAAVRERVADARAAAAHRWQPVGVRTNAEVPGPVLRRAFRLSRTAMEPLRTALDRGTLSIRGVDRTLRVAWSIADLAGKQSPTVEDVWTALSFRDVVVHDGR</sequence>
<dbReference type="PANTHER" id="PTHR32039:SF7">
    <property type="entry name" value="COMPETENCE PROTEIN COMM"/>
    <property type="match status" value="1"/>
</dbReference>
<dbReference type="Gene3D" id="3.30.230.10">
    <property type="match status" value="1"/>
</dbReference>
<dbReference type="SUPFAM" id="SSF52540">
    <property type="entry name" value="P-loop containing nucleoside triphosphate hydrolases"/>
    <property type="match status" value="1"/>
</dbReference>
<evidence type="ECO:0000259" key="2">
    <source>
        <dbReference type="SMART" id="SM00382"/>
    </source>
</evidence>
<dbReference type="Pfam" id="PF13335">
    <property type="entry name" value="Mg_chelatase_C"/>
    <property type="match status" value="1"/>
</dbReference>
<reference evidence="4" key="1">
    <citation type="journal article" date="2016" name="Genome Announc.">
        <title>Draft Genome Sequences of Five Rapidly Growing Mycobacterium Species, M. thermoresistibile, M. fortuitum subsp. acetamidolyticum, M. canariasense, M. brisbanense, and M. novocastrense.</title>
        <authorList>
            <person name="Katahira K."/>
            <person name="Ogura Y."/>
            <person name="Gotoh Y."/>
            <person name="Hayashi T."/>
        </authorList>
    </citation>
    <scope>NUCLEOTIDE SEQUENCE [LARGE SCALE GENOMIC DNA]</scope>
    <source>
        <strain evidence="4">JCM15298</strain>
    </source>
</reference>
<dbReference type="CDD" id="cd00009">
    <property type="entry name" value="AAA"/>
    <property type="match status" value="1"/>
</dbReference>
<dbReference type="SUPFAM" id="SSF54211">
    <property type="entry name" value="Ribosomal protein S5 domain 2-like"/>
    <property type="match status" value="1"/>
</dbReference>
<protein>
    <submittedName>
        <fullName evidence="3">Mg chelatase-like protein</fullName>
    </submittedName>
</protein>
<dbReference type="Pfam" id="PF13541">
    <property type="entry name" value="ChlI"/>
    <property type="match status" value="1"/>
</dbReference>
<proteinExistence type="inferred from homology"/>
<evidence type="ECO:0000256" key="1">
    <source>
        <dbReference type="ARBA" id="ARBA00006354"/>
    </source>
</evidence>
<dbReference type="Pfam" id="PF01078">
    <property type="entry name" value="Mg_chelatase"/>
    <property type="match status" value="1"/>
</dbReference>
<name>A0A100WC24_MYCCR</name>
<keyword evidence="4" id="KW-1185">Reference proteome</keyword>
<reference evidence="4" key="2">
    <citation type="submission" date="2016-02" db="EMBL/GenBank/DDBJ databases">
        <title>Draft genome sequence of five rapidly growing Mycobacterium species.</title>
        <authorList>
            <person name="Katahira K."/>
            <person name="Gotou Y."/>
            <person name="Iida K."/>
            <person name="Ogura Y."/>
            <person name="Hayashi T."/>
        </authorList>
    </citation>
    <scope>NUCLEOTIDE SEQUENCE [LARGE SCALE GENOMIC DNA]</scope>
    <source>
        <strain evidence="4">JCM15298</strain>
    </source>
</reference>
<dbReference type="InterPro" id="IPR014721">
    <property type="entry name" value="Ribsml_uS5_D2-typ_fold_subgr"/>
</dbReference>
<dbReference type="EMBL" id="BCSY01000036">
    <property type="protein sequence ID" value="GAS95218.1"/>
    <property type="molecule type" value="Genomic_DNA"/>
</dbReference>
<dbReference type="AlphaFoldDB" id="A0A100WC24"/>
<dbReference type="InterPro" id="IPR020568">
    <property type="entry name" value="Ribosomal_Su5_D2-typ_SF"/>
</dbReference>
<dbReference type="SMART" id="SM00382">
    <property type="entry name" value="AAA"/>
    <property type="match status" value="1"/>
</dbReference>
<dbReference type="InterPro" id="IPR025158">
    <property type="entry name" value="Mg_chelat-rel_C"/>
</dbReference>
<comment type="caution">
    <text evidence="3">The sequence shown here is derived from an EMBL/GenBank/DDBJ whole genome shotgun (WGS) entry which is preliminary data.</text>
</comment>
<comment type="similarity">
    <text evidence="1">Belongs to the Mg-chelatase subunits D/I family. ComM subfamily.</text>
</comment>
<dbReference type="InterPro" id="IPR004482">
    <property type="entry name" value="Mg_chelat-rel"/>
</dbReference>
<dbReference type="NCBIfam" id="TIGR00368">
    <property type="entry name" value="YifB family Mg chelatase-like AAA ATPase"/>
    <property type="match status" value="1"/>
</dbReference>
<dbReference type="PANTHER" id="PTHR32039">
    <property type="entry name" value="MAGNESIUM-CHELATASE SUBUNIT CHLI"/>
    <property type="match status" value="1"/>
</dbReference>
<dbReference type="OrthoDB" id="9813147at2"/>
<dbReference type="InterPro" id="IPR045006">
    <property type="entry name" value="CHLI-like"/>
</dbReference>
<dbReference type="STRING" id="228230.RMCC_2184"/>
<dbReference type="Gene3D" id="3.40.50.300">
    <property type="entry name" value="P-loop containing nucleotide triphosphate hydrolases"/>
    <property type="match status" value="1"/>
</dbReference>